<evidence type="ECO:0000313" key="1">
    <source>
        <dbReference type="EMBL" id="OGL98696.1"/>
    </source>
</evidence>
<dbReference type="Proteomes" id="UP000177331">
    <property type="component" value="Unassembled WGS sequence"/>
</dbReference>
<protein>
    <submittedName>
        <fullName evidence="1">Uncharacterized protein</fullName>
    </submittedName>
</protein>
<reference evidence="1 2" key="1">
    <citation type="journal article" date="2016" name="Nat. Commun.">
        <title>Thousands of microbial genomes shed light on interconnected biogeochemical processes in an aquifer system.</title>
        <authorList>
            <person name="Anantharaman K."/>
            <person name="Brown C.T."/>
            <person name="Hug L.A."/>
            <person name="Sharon I."/>
            <person name="Castelle C.J."/>
            <person name="Probst A.J."/>
            <person name="Thomas B.C."/>
            <person name="Singh A."/>
            <person name="Wilkins M.J."/>
            <person name="Karaoz U."/>
            <person name="Brodie E.L."/>
            <person name="Williams K.H."/>
            <person name="Hubbard S.S."/>
            <person name="Banfield J.F."/>
        </authorList>
    </citation>
    <scope>NUCLEOTIDE SEQUENCE [LARGE SCALE GENOMIC DNA]</scope>
</reference>
<dbReference type="EMBL" id="MGFD01000021">
    <property type="protein sequence ID" value="OGL98696.1"/>
    <property type="molecule type" value="Genomic_DNA"/>
</dbReference>
<sequence length="104" mass="11675">MIGVHITSAHVSGQEIHGIVTHDTYMEFEIGTFVREFLIDTDGNIAATIRDNGESCTPQIYTRDFQRVPLAWNLSWTPEGGISFNSVVDGTVRRIVDETELLQH</sequence>
<accession>A0A1F7W7T6</accession>
<organism evidence="1 2">
    <name type="scientific">Candidatus Uhrbacteria bacterium RIFOXYB2_FULL_45_11</name>
    <dbReference type="NCBI Taxonomy" id="1802421"/>
    <lineage>
        <taxon>Bacteria</taxon>
        <taxon>Candidatus Uhriibacteriota</taxon>
    </lineage>
</organism>
<name>A0A1F7W7T6_9BACT</name>
<comment type="caution">
    <text evidence="1">The sequence shown here is derived from an EMBL/GenBank/DDBJ whole genome shotgun (WGS) entry which is preliminary data.</text>
</comment>
<gene>
    <name evidence="1" type="ORF">A2318_00510</name>
</gene>
<dbReference type="AlphaFoldDB" id="A0A1F7W7T6"/>
<dbReference type="STRING" id="1802421.A2318_00510"/>
<evidence type="ECO:0000313" key="2">
    <source>
        <dbReference type="Proteomes" id="UP000177331"/>
    </source>
</evidence>
<proteinExistence type="predicted"/>